<evidence type="ECO:0000313" key="2">
    <source>
        <dbReference type="Proteomes" id="UP001062846"/>
    </source>
</evidence>
<dbReference type="EMBL" id="CM046393">
    <property type="protein sequence ID" value="KAI8552168.1"/>
    <property type="molecule type" value="Genomic_DNA"/>
</dbReference>
<accession>A0ACC0NFM4</accession>
<organism evidence="1 2">
    <name type="scientific">Rhododendron molle</name>
    <name type="common">Chinese azalea</name>
    <name type="synonym">Azalea mollis</name>
    <dbReference type="NCBI Taxonomy" id="49168"/>
    <lineage>
        <taxon>Eukaryota</taxon>
        <taxon>Viridiplantae</taxon>
        <taxon>Streptophyta</taxon>
        <taxon>Embryophyta</taxon>
        <taxon>Tracheophyta</taxon>
        <taxon>Spermatophyta</taxon>
        <taxon>Magnoliopsida</taxon>
        <taxon>eudicotyledons</taxon>
        <taxon>Gunneridae</taxon>
        <taxon>Pentapetalae</taxon>
        <taxon>asterids</taxon>
        <taxon>Ericales</taxon>
        <taxon>Ericaceae</taxon>
        <taxon>Ericoideae</taxon>
        <taxon>Rhodoreae</taxon>
        <taxon>Rhododendron</taxon>
    </lineage>
</organism>
<comment type="caution">
    <text evidence="1">The sequence shown here is derived from an EMBL/GenBank/DDBJ whole genome shotgun (WGS) entry which is preliminary data.</text>
</comment>
<evidence type="ECO:0000313" key="1">
    <source>
        <dbReference type="EMBL" id="KAI8552168.1"/>
    </source>
</evidence>
<sequence length="168" mass="19760">MSSSGTPPYQLEDDFSDDDDLLELETLAMLERDWKQKMPQRTCRLSGQEYTTFLLNSNPHNIKDILRVDKHTFRALVVELVRRNLFQWDHKNLSVEESLAIFLYVCGQNARARVVADRFQRSLDTISRHFNIILVLFAISLPLLFDHQIFTKRRLKFSMMEDTIHGSK</sequence>
<protein>
    <submittedName>
        <fullName evidence="1">Uncharacterized protein</fullName>
    </submittedName>
</protein>
<keyword evidence="2" id="KW-1185">Reference proteome</keyword>
<dbReference type="Proteomes" id="UP001062846">
    <property type="component" value="Chromosome 6"/>
</dbReference>
<name>A0ACC0NFM4_RHOML</name>
<reference evidence="1" key="1">
    <citation type="submission" date="2022-02" db="EMBL/GenBank/DDBJ databases">
        <title>Plant Genome Project.</title>
        <authorList>
            <person name="Zhang R.-G."/>
        </authorList>
    </citation>
    <scope>NUCLEOTIDE SEQUENCE</scope>
    <source>
        <strain evidence="1">AT1</strain>
    </source>
</reference>
<proteinExistence type="predicted"/>
<gene>
    <name evidence="1" type="ORF">RHMOL_Rhmol06G0244600</name>
</gene>